<evidence type="ECO:0000313" key="1">
    <source>
        <dbReference type="EMBL" id="CAG8844284.1"/>
    </source>
</evidence>
<name>A0ACA9SP69_9GLOM</name>
<protein>
    <submittedName>
        <fullName evidence="1">19708_t:CDS:1</fullName>
    </submittedName>
</protein>
<gene>
    <name evidence="1" type="ORF">RPERSI_LOCUS33137</name>
</gene>
<feature type="non-terminal residue" evidence="1">
    <location>
        <position position="1"/>
    </location>
</feature>
<evidence type="ECO:0000313" key="2">
    <source>
        <dbReference type="Proteomes" id="UP000789920"/>
    </source>
</evidence>
<reference evidence="1" key="1">
    <citation type="submission" date="2021-06" db="EMBL/GenBank/DDBJ databases">
        <authorList>
            <person name="Kallberg Y."/>
            <person name="Tangrot J."/>
            <person name="Rosling A."/>
        </authorList>
    </citation>
    <scope>NUCLEOTIDE SEQUENCE</scope>
    <source>
        <strain evidence="1">MA461A</strain>
    </source>
</reference>
<sequence>QRLDKLIETKIDGSRQQIPAEIIADLAERKIDLNQEDYEKKPAVKKNVDELVDLAKKAANAIGINYAAADIIKVENE</sequence>
<accession>A0ACA9SP69</accession>
<dbReference type="Proteomes" id="UP000789920">
    <property type="component" value="Unassembled WGS sequence"/>
</dbReference>
<comment type="caution">
    <text evidence="1">The sequence shown here is derived from an EMBL/GenBank/DDBJ whole genome shotgun (WGS) entry which is preliminary data.</text>
</comment>
<feature type="non-terminal residue" evidence="1">
    <location>
        <position position="77"/>
    </location>
</feature>
<dbReference type="EMBL" id="CAJVQC010141950">
    <property type="protein sequence ID" value="CAG8844284.1"/>
    <property type="molecule type" value="Genomic_DNA"/>
</dbReference>
<proteinExistence type="predicted"/>
<keyword evidence="2" id="KW-1185">Reference proteome</keyword>
<organism evidence="1 2">
    <name type="scientific">Racocetra persica</name>
    <dbReference type="NCBI Taxonomy" id="160502"/>
    <lineage>
        <taxon>Eukaryota</taxon>
        <taxon>Fungi</taxon>
        <taxon>Fungi incertae sedis</taxon>
        <taxon>Mucoromycota</taxon>
        <taxon>Glomeromycotina</taxon>
        <taxon>Glomeromycetes</taxon>
        <taxon>Diversisporales</taxon>
        <taxon>Gigasporaceae</taxon>
        <taxon>Racocetra</taxon>
    </lineage>
</organism>